<dbReference type="InterPro" id="IPR013209">
    <property type="entry name" value="LNS2"/>
</dbReference>
<dbReference type="InterPro" id="IPR007651">
    <property type="entry name" value="Lipin_N"/>
</dbReference>
<dbReference type="EMBL" id="JAUIZM010000003">
    <property type="protein sequence ID" value="KAK1392467.1"/>
    <property type="molecule type" value="Genomic_DNA"/>
</dbReference>
<dbReference type="Pfam" id="PF04571">
    <property type="entry name" value="Lipin_N"/>
    <property type="match status" value="1"/>
</dbReference>
<accession>A0AAD8IUN8</accession>
<evidence type="ECO:0000313" key="4">
    <source>
        <dbReference type="EMBL" id="KAK1392467.1"/>
    </source>
</evidence>
<comment type="caution">
    <text evidence="4">The sequence shown here is derived from an EMBL/GenBank/DDBJ whole genome shotgun (WGS) entry which is preliminary data.</text>
</comment>
<dbReference type="SMART" id="SM00775">
    <property type="entry name" value="LNS2"/>
    <property type="match status" value="1"/>
</dbReference>
<reference evidence="4" key="2">
    <citation type="submission" date="2023-05" db="EMBL/GenBank/DDBJ databases">
        <authorList>
            <person name="Schelkunov M.I."/>
        </authorList>
    </citation>
    <scope>NUCLEOTIDE SEQUENCE</scope>
    <source>
        <strain evidence="4">Hsosn_3</strain>
        <tissue evidence="4">Leaf</tissue>
    </source>
</reference>
<dbReference type="InterPro" id="IPR031315">
    <property type="entry name" value="LNS2/PITP"/>
</dbReference>
<dbReference type="PANTHER" id="PTHR12181">
    <property type="entry name" value="LIPIN"/>
    <property type="match status" value="1"/>
</dbReference>
<feature type="domain" description="LNS2/PITP" evidence="3">
    <location>
        <begin position="732"/>
        <end position="888"/>
    </location>
</feature>
<evidence type="ECO:0000259" key="3">
    <source>
        <dbReference type="SMART" id="SM00775"/>
    </source>
</evidence>
<proteinExistence type="inferred from homology"/>
<evidence type="ECO:0000256" key="1">
    <source>
        <dbReference type="ARBA" id="ARBA00005476"/>
    </source>
</evidence>
<protein>
    <submittedName>
        <fullName evidence="4">Phosphatidate phosphatase PAH2</fullName>
    </submittedName>
</protein>
<comment type="similarity">
    <text evidence="1">Belongs to the lipin family.</text>
</comment>
<dbReference type="SUPFAM" id="SSF56784">
    <property type="entry name" value="HAD-like"/>
    <property type="match status" value="1"/>
</dbReference>
<feature type="region of interest" description="Disordered" evidence="2">
    <location>
        <begin position="650"/>
        <end position="680"/>
    </location>
</feature>
<keyword evidence="5" id="KW-1185">Reference proteome</keyword>
<sequence>MYAVGRLGSYISRGVYTVSAPFHPFGGAVDIVVVEQQDGTFKSSPWYVRFGKFQGVLKAREKIVDINVNGEDANFHMFLDHTGGAYFMREVDAEDGDLLLSCVSSCEELDELEKRPAKCKSWNEGIDSSDAVTGLEVSSGTVVARSGSRGSGFLGLVFGRNSEKENTSEMDKNATETDMAESLERAEIAADLLEVNWSTNLASVRKDKDNDSQLSPPDILDGAASADVLVDKDACLLEGGVTNEENKKFQRLPTVYYDIDTSDMDLDDYDKQDNDTICVKSGGVIMPAKTPPGPDASTDVSSKVETLHFLDILGDSTCNGKTHDESDETNSQSNRVLSETFTEPVAVDQIDDLAKEVDSHSTLTISSTSDLMSSVKGETSVEKECDGKRLKPLGKSFCDSEKVGSEFVKSEETNNTTSVGLDEEQFLFSDLDDSKVRHVKCMAEIPINQVDIEDDLSLISEDNKSVNGSSHPEFESPVRFTKEELPVDSEESREEATEISSRIKIPRINQFAGQEIGGMVESLPNMRSQFVELDELNVSHTLGHSLDLNPKLSKWALVKKNLKGSIDLDAGSANSSSNLQLQTMDALVLEELKAADTSPAIGDSSKTLEHSSSVSWGQWLFKRSRSMKDTTLALDCKRSIDAEISLASTSGMDGKKEVPNEEVSDKKVPSKEVPKPKANKKRIRVVSPTSEELASLNLKAGRNSATFTFSTSMLGKQQVDARIYLWRWDARIVITDVDGTITKSDVLGQFMPLVGKDWSQTGVAHLFSAIKENGYQLLFLSARAISQAGLTRQFLFNLKQDGKGLPDGPVVISPDGIFPSLFREVIRRAPHEFKIACLEDIKACFPSDRKPFYAGFGNRDTDEFSYLKVGIPIGKIFIINPKGEVVVNRCDNKSYTSLHDLVNGMFPPTLSSEQEDFNSWNFWKLPPPLIDL</sequence>
<dbReference type="InterPro" id="IPR026058">
    <property type="entry name" value="LIPIN"/>
</dbReference>
<gene>
    <name evidence="4" type="ORF">POM88_011523</name>
</gene>
<dbReference type="GO" id="GO:0008195">
    <property type="term" value="F:phosphatidate phosphatase activity"/>
    <property type="evidence" value="ECO:0007669"/>
    <property type="project" value="TreeGrafter"/>
</dbReference>
<dbReference type="Proteomes" id="UP001237642">
    <property type="component" value="Unassembled WGS sequence"/>
</dbReference>
<evidence type="ECO:0000313" key="5">
    <source>
        <dbReference type="Proteomes" id="UP001237642"/>
    </source>
</evidence>
<organism evidence="4 5">
    <name type="scientific">Heracleum sosnowskyi</name>
    <dbReference type="NCBI Taxonomy" id="360622"/>
    <lineage>
        <taxon>Eukaryota</taxon>
        <taxon>Viridiplantae</taxon>
        <taxon>Streptophyta</taxon>
        <taxon>Embryophyta</taxon>
        <taxon>Tracheophyta</taxon>
        <taxon>Spermatophyta</taxon>
        <taxon>Magnoliopsida</taxon>
        <taxon>eudicotyledons</taxon>
        <taxon>Gunneridae</taxon>
        <taxon>Pentapetalae</taxon>
        <taxon>asterids</taxon>
        <taxon>campanulids</taxon>
        <taxon>Apiales</taxon>
        <taxon>Apiaceae</taxon>
        <taxon>Apioideae</taxon>
        <taxon>apioid superclade</taxon>
        <taxon>Tordylieae</taxon>
        <taxon>Tordyliinae</taxon>
        <taxon>Heracleum</taxon>
    </lineage>
</organism>
<dbReference type="Pfam" id="PF08235">
    <property type="entry name" value="LNS2"/>
    <property type="match status" value="1"/>
</dbReference>
<dbReference type="AlphaFoldDB" id="A0AAD8IUN8"/>
<dbReference type="PANTHER" id="PTHR12181:SF12">
    <property type="entry name" value="PHOSPHATIDATE PHOSPHATASE"/>
    <property type="match status" value="1"/>
</dbReference>
<name>A0AAD8IUN8_9APIA</name>
<reference evidence="4" key="1">
    <citation type="submission" date="2023-02" db="EMBL/GenBank/DDBJ databases">
        <title>Genome of toxic invasive species Heracleum sosnowskyi carries increased number of genes despite the absence of recent whole-genome duplications.</title>
        <authorList>
            <person name="Schelkunov M."/>
            <person name="Shtratnikova V."/>
            <person name="Makarenko M."/>
            <person name="Klepikova A."/>
            <person name="Omelchenko D."/>
            <person name="Novikova G."/>
            <person name="Obukhova E."/>
            <person name="Bogdanov V."/>
            <person name="Penin A."/>
            <person name="Logacheva M."/>
        </authorList>
    </citation>
    <scope>NUCLEOTIDE SEQUENCE</scope>
    <source>
        <strain evidence="4">Hsosn_3</strain>
        <tissue evidence="4">Leaf</tissue>
    </source>
</reference>
<feature type="compositionally biased region" description="Basic and acidic residues" evidence="2">
    <location>
        <begin position="653"/>
        <end position="675"/>
    </location>
</feature>
<evidence type="ECO:0000256" key="2">
    <source>
        <dbReference type="SAM" id="MobiDB-lite"/>
    </source>
</evidence>
<dbReference type="InterPro" id="IPR036412">
    <property type="entry name" value="HAD-like_sf"/>
</dbReference>